<name>A0A9J6MP68_9BACI</name>
<sequence>MNSQHEMNTVLVTAYAKAPTGSAMYEIYKHAGIVLEIDPTNHSIVDVEFTFITELAKDFIKRLVIGYNLSNGVDELVKRIEEHYFAPSVNSVIVALKAAHKRYFEKINQLENKK</sequence>
<comment type="caution">
    <text evidence="2">The sequence shown here is derived from an EMBL/GenBank/DDBJ whole genome shotgun (WGS) entry which is preliminary data.</text>
</comment>
<gene>
    <name evidence="2" type="ORF">KHB02_005385</name>
</gene>
<feature type="domain" description="DUF3870" evidence="1">
    <location>
        <begin position="12"/>
        <end position="103"/>
    </location>
</feature>
<evidence type="ECO:0000313" key="2">
    <source>
        <dbReference type="EMBL" id="MCH6264956.1"/>
    </source>
</evidence>
<dbReference type="Pfam" id="PF12986">
    <property type="entry name" value="DUF3870"/>
    <property type="match status" value="1"/>
</dbReference>
<dbReference type="RefSeq" id="WP_241113735.1">
    <property type="nucleotide sequence ID" value="NZ_JAGYPE020000006.1"/>
</dbReference>
<keyword evidence="3" id="KW-1185">Reference proteome</keyword>
<organism evidence="2 3">
    <name type="scientific">Neobacillus citreus</name>
    <dbReference type="NCBI Taxonomy" id="2833578"/>
    <lineage>
        <taxon>Bacteria</taxon>
        <taxon>Bacillati</taxon>
        <taxon>Bacillota</taxon>
        <taxon>Bacilli</taxon>
        <taxon>Bacillales</taxon>
        <taxon>Bacillaceae</taxon>
        <taxon>Neobacillus</taxon>
    </lineage>
</organism>
<proteinExistence type="predicted"/>
<dbReference type="EMBL" id="JAGYPE020000006">
    <property type="protein sequence ID" value="MCH6264956.1"/>
    <property type="molecule type" value="Genomic_DNA"/>
</dbReference>
<dbReference type="AlphaFoldDB" id="A0A9J6MP68"/>
<evidence type="ECO:0000259" key="1">
    <source>
        <dbReference type="Pfam" id="PF12986"/>
    </source>
</evidence>
<evidence type="ECO:0000313" key="3">
    <source>
        <dbReference type="Proteomes" id="UP000677265"/>
    </source>
</evidence>
<accession>A0A9J6MP68</accession>
<dbReference type="Proteomes" id="UP000677265">
    <property type="component" value="Unassembled WGS sequence"/>
</dbReference>
<dbReference type="InterPro" id="IPR024617">
    <property type="entry name" value="DUF3870"/>
</dbReference>
<reference evidence="2 3" key="1">
    <citation type="submission" date="2022-03" db="EMBL/GenBank/DDBJ databases">
        <title>Novel Bacillus species.</title>
        <authorList>
            <person name="Liu G."/>
        </authorList>
    </citation>
    <scope>NUCLEOTIDE SEQUENCE [LARGE SCALE GENOMIC DNA]</scope>
    <source>
        <strain evidence="2 3">FJAT-50051</strain>
    </source>
</reference>
<protein>
    <submittedName>
        <fullName evidence="2">DUF3870 domain-containing protein</fullName>
    </submittedName>
</protein>